<evidence type="ECO:0000313" key="1">
    <source>
        <dbReference type="EMBL" id="KAH7953797.1"/>
    </source>
</evidence>
<organism evidence="1 2">
    <name type="scientific">Dermacentor silvarum</name>
    <name type="common">Tick</name>
    <dbReference type="NCBI Taxonomy" id="543639"/>
    <lineage>
        <taxon>Eukaryota</taxon>
        <taxon>Metazoa</taxon>
        <taxon>Ecdysozoa</taxon>
        <taxon>Arthropoda</taxon>
        <taxon>Chelicerata</taxon>
        <taxon>Arachnida</taxon>
        <taxon>Acari</taxon>
        <taxon>Parasitiformes</taxon>
        <taxon>Ixodida</taxon>
        <taxon>Ixodoidea</taxon>
        <taxon>Ixodidae</taxon>
        <taxon>Rhipicephalinae</taxon>
        <taxon>Dermacentor</taxon>
    </lineage>
</organism>
<accession>A0ACB8CXR4</accession>
<reference evidence="1" key="1">
    <citation type="submission" date="2020-05" db="EMBL/GenBank/DDBJ databases">
        <title>Large-scale comparative analyses of tick genomes elucidate their genetic diversity and vector capacities.</title>
        <authorList>
            <person name="Jia N."/>
            <person name="Wang J."/>
            <person name="Shi W."/>
            <person name="Du L."/>
            <person name="Sun Y."/>
            <person name="Zhan W."/>
            <person name="Jiang J."/>
            <person name="Wang Q."/>
            <person name="Zhang B."/>
            <person name="Ji P."/>
            <person name="Sakyi L.B."/>
            <person name="Cui X."/>
            <person name="Yuan T."/>
            <person name="Jiang B."/>
            <person name="Yang W."/>
            <person name="Lam T.T.-Y."/>
            <person name="Chang Q."/>
            <person name="Ding S."/>
            <person name="Wang X."/>
            <person name="Zhu J."/>
            <person name="Ruan X."/>
            <person name="Zhao L."/>
            <person name="Wei J."/>
            <person name="Que T."/>
            <person name="Du C."/>
            <person name="Cheng J."/>
            <person name="Dai P."/>
            <person name="Han X."/>
            <person name="Huang E."/>
            <person name="Gao Y."/>
            <person name="Liu J."/>
            <person name="Shao H."/>
            <person name="Ye R."/>
            <person name="Li L."/>
            <person name="Wei W."/>
            <person name="Wang X."/>
            <person name="Wang C."/>
            <person name="Yang T."/>
            <person name="Huo Q."/>
            <person name="Li W."/>
            <person name="Guo W."/>
            <person name="Chen H."/>
            <person name="Zhou L."/>
            <person name="Ni X."/>
            <person name="Tian J."/>
            <person name="Zhou Y."/>
            <person name="Sheng Y."/>
            <person name="Liu T."/>
            <person name="Pan Y."/>
            <person name="Xia L."/>
            <person name="Li J."/>
            <person name="Zhao F."/>
            <person name="Cao W."/>
        </authorList>
    </citation>
    <scope>NUCLEOTIDE SEQUENCE</scope>
    <source>
        <strain evidence="1">Dsil-2018</strain>
    </source>
</reference>
<protein>
    <submittedName>
        <fullName evidence="1">Uncharacterized protein</fullName>
    </submittedName>
</protein>
<keyword evidence="2" id="KW-1185">Reference proteome</keyword>
<dbReference type="EMBL" id="CM023473">
    <property type="protein sequence ID" value="KAH7953797.1"/>
    <property type="molecule type" value="Genomic_DNA"/>
</dbReference>
<gene>
    <name evidence="1" type="ORF">HPB49_012393</name>
</gene>
<proteinExistence type="predicted"/>
<comment type="caution">
    <text evidence="1">The sequence shown here is derived from an EMBL/GenBank/DDBJ whole genome shotgun (WGS) entry which is preliminary data.</text>
</comment>
<name>A0ACB8CXR4_DERSI</name>
<dbReference type="Proteomes" id="UP000821865">
    <property type="component" value="Chromosome 4"/>
</dbReference>
<evidence type="ECO:0000313" key="2">
    <source>
        <dbReference type="Proteomes" id="UP000821865"/>
    </source>
</evidence>
<sequence>MRPVDVLRGDGFLKFADELVAAGARYGTISARESLAHPTTVSRKAAEVAGDLRETLRPVTKAAMDEGR</sequence>